<dbReference type="OrthoDB" id="9779910at2"/>
<dbReference type="Gene3D" id="3.40.50.2020">
    <property type="match status" value="1"/>
</dbReference>
<reference evidence="2 3" key="1">
    <citation type="submission" date="2010-04" db="EMBL/GenBank/DDBJ databases">
        <authorList>
            <person name="Muzny D."/>
            <person name="Qin X."/>
            <person name="Deng J."/>
            <person name="Jiang H."/>
            <person name="Liu Y."/>
            <person name="Qu J."/>
            <person name="Song X.-Z."/>
            <person name="Zhang L."/>
            <person name="Thornton R."/>
            <person name="Coyle M."/>
            <person name="Francisco L."/>
            <person name="Jackson L."/>
            <person name="Javaid M."/>
            <person name="Korchina V."/>
            <person name="Kovar C."/>
            <person name="Mata R."/>
            <person name="Mathew T."/>
            <person name="Ngo R."/>
            <person name="Nguyen L."/>
            <person name="Nguyen N."/>
            <person name="Okwuonu G."/>
            <person name="Ongeri F."/>
            <person name="Pham C."/>
            <person name="Simmons D."/>
            <person name="Wilczek-Boney K."/>
            <person name="Hale W."/>
            <person name="Jakkamsetti A."/>
            <person name="Pham P."/>
            <person name="Ruth R."/>
            <person name="San Lucas F."/>
            <person name="Warren J."/>
            <person name="Zhang J."/>
            <person name="Zhao Z."/>
            <person name="Zhou C."/>
            <person name="Zhu D."/>
            <person name="Lee S."/>
            <person name="Bess C."/>
            <person name="Blankenburg K."/>
            <person name="Forbes L."/>
            <person name="Fu Q."/>
            <person name="Gubbala S."/>
            <person name="Hirani K."/>
            <person name="Jayaseelan J.C."/>
            <person name="Lara F."/>
            <person name="Munidasa M."/>
            <person name="Palculict T."/>
            <person name="Patil S."/>
            <person name="Pu L.-L."/>
            <person name="Saada N."/>
            <person name="Tang L."/>
            <person name="Weissenberger G."/>
            <person name="Zhu Y."/>
            <person name="Hemphill L."/>
            <person name="Shang Y."/>
            <person name="Youmans B."/>
            <person name="Ayvaz T."/>
            <person name="Ross M."/>
            <person name="Santibanez J."/>
            <person name="Aqrawi P."/>
            <person name="Gross S."/>
            <person name="Joshi V."/>
            <person name="Fowler G."/>
            <person name="Nazareth L."/>
            <person name="Reid J."/>
            <person name="Worley K."/>
            <person name="Petrosino J."/>
            <person name="Highlander S."/>
            <person name="Gibbs R."/>
        </authorList>
    </citation>
    <scope>NUCLEOTIDE SEQUENCE [LARGE SCALE GENOMIC DNA]</scope>
    <source>
        <strain evidence="2 3">DSM 11664</strain>
    </source>
</reference>
<dbReference type="CDD" id="cd06223">
    <property type="entry name" value="PRTases_typeI"/>
    <property type="match status" value="1"/>
</dbReference>
<dbReference type="eggNOG" id="COG1040">
    <property type="taxonomic scope" value="Bacteria"/>
</dbReference>
<dbReference type="RefSeq" id="WP_006352631.1">
    <property type="nucleotide sequence ID" value="NZ_ADNY01000066.1"/>
</dbReference>
<organism evidence="2 3">
    <name type="scientific">Lactobacillus amylolyticus DSM 11664</name>
    <dbReference type="NCBI Taxonomy" id="585524"/>
    <lineage>
        <taxon>Bacteria</taxon>
        <taxon>Bacillati</taxon>
        <taxon>Bacillota</taxon>
        <taxon>Bacilli</taxon>
        <taxon>Lactobacillales</taxon>
        <taxon>Lactobacillaceae</taxon>
        <taxon>Lactobacillus</taxon>
    </lineage>
</organism>
<dbReference type="AlphaFoldDB" id="D4YVC1"/>
<dbReference type="SUPFAM" id="SSF53271">
    <property type="entry name" value="PRTase-like"/>
    <property type="match status" value="1"/>
</dbReference>
<accession>D4YVC1</accession>
<protein>
    <submittedName>
        <fullName evidence="2">ComF family protein</fullName>
    </submittedName>
</protein>
<dbReference type="PATRIC" id="fig|585524.9.peg.735"/>
<dbReference type="PANTHER" id="PTHR47505:SF1">
    <property type="entry name" value="DNA UTILIZATION PROTEIN YHGH"/>
    <property type="match status" value="1"/>
</dbReference>
<evidence type="ECO:0000313" key="2">
    <source>
        <dbReference type="EMBL" id="EFG54717.1"/>
    </source>
</evidence>
<name>D4YVC1_9LACO</name>
<dbReference type="EMBL" id="ADNY01000066">
    <property type="protein sequence ID" value="EFG54717.1"/>
    <property type="molecule type" value="Genomic_DNA"/>
</dbReference>
<dbReference type="InterPro" id="IPR029057">
    <property type="entry name" value="PRTase-like"/>
</dbReference>
<evidence type="ECO:0000313" key="3">
    <source>
        <dbReference type="Proteomes" id="UP000004069"/>
    </source>
</evidence>
<keyword evidence="3" id="KW-1185">Reference proteome</keyword>
<dbReference type="InterPro" id="IPR051910">
    <property type="entry name" value="ComF/GntX_DNA_util-trans"/>
</dbReference>
<proteinExistence type="inferred from homology"/>
<dbReference type="PANTHER" id="PTHR47505">
    <property type="entry name" value="DNA UTILIZATION PROTEIN YHGH"/>
    <property type="match status" value="1"/>
</dbReference>
<gene>
    <name evidence="2" type="ORF">HMPREF0493_1482</name>
</gene>
<dbReference type="InterPro" id="IPR000836">
    <property type="entry name" value="PRTase_dom"/>
</dbReference>
<sequence>MIECLFCGQYFAADFNLLDLLSTQKKRQGRLCRQCLKRFPRLGKTRCPNCDKNVEKSGLCLDCQDWQKIYPDNLLKNHAVYRYSDAFHDLLVNYKRYGDYCLREILQELIRKEIQEYHFDYYVPVPTSPEHQKRRQFDTVSAIFADLLPLSYFLKKKEGTGAQGEKNKRQRLLTPQGFFVAKDAPIKDNISNDRFLLLDDIYTTGRTLYNARDKLLEVFPQAKIESFAICH</sequence>
<dbReference type="Proteomes" id="UP000004069">
    <property type="component" value="Unassembled WGS sequence"/>
</dbReference>
<dbReference type="STRING" id="83683.B1745_04770"/>
<evidence type="ECO:0000256" key="1">
    <source>
        <dbReference type="ARBA" id="ARBA00008007"/>
    </source>
</evidence>
<comment type="caution">
    <text evidence="2">The sequence shown here is derived from an EMBL/GenBank/DDBJ whole genome shotgun (WGS) entry which is preliminary data.</text>
</comment>
<comment type="similarity">
    <text evidence="1">Belongs to the ComF/GntX family.</text>
</comment>